<evidence type="ECO:0000256" key="2">
    <source>
        <dbReference type="ARBA" id="ARBA00009473"/>
    </source>
</evidence>
<dbReference type="SMART" id="SM01133">
    <property type="entry name" value="DeoC"/>
    <property type="match status" value="1"/>
</dbReference>
<dbReference type="InterPro" id="IPR013785">
    <property type="entry name" value="Aldolase_TIM"/>
</dbReference>
<organism evidence="8 9">
    <name type="scientific">Metarhizobium album</name>
    <dbReference type="NCBI Taxonomy" id="2182425"/>
    <lineage>
        <taxon>Bacteria</taxon>
        <taxon>Pseudomonadati</taxon>
        <taxon>Pseudomonadota</taxon>
        <taxon>Alphaproteobacteria</taxon>
        <taxon>Hyphomicrobiales</taxon>
        <taxon>Rhizobiaceae</taxon>
        <taxon>Metarhizobium</taxon>
    </lineage>
</organism>
<dbReference type="Pfam" id="PF01791">
    <property type="entry name" value="DeoC"/>
    <property type="match status" value="1"/>
</dbReference>
<comment type="pathway">
    <text evidence="1">Carbohydrate degradation; 2-deoxy-D-ribose 1-phosphate degradation; D-glyceraldehyde 3-phosphate and acetaldehyde from 2-deoxy-alpha-D-ribose 1-phosphate: step 2/2.</text>
</comment>
<name>A0A2U2DS52_9HYPH</name>
<evidence type="ECO:0000256" key="1">
    <source>
        <dbReference type="ARBA" id="ARBA00004816"/>
    </source>
</evidence>
<evidence type="ECO:0000256" key="4">
    <source>
        <dbReference type="ARBA" id="ARBA00023239"/>
    </source>
</evidence>
<dbReference type="Gene3D" id="3.20.20.70">
    <property type="entry name" value="Aldolase class I"/>
    <property type="match status" value="1"/>
</dbReference>
<evidence type="ECO:0000256" key="6">
    <source>
        <dbReference type="ARBA" id="ARBA00048791"/>
    </source>
</evidence>
<sequence>MEHHSLRETAAFGLSLLDLTELDETAAPESIDALCRRAQTPFGNVAAICILPRFVPRARLTLGNSHAIRIAAVVNFPDGGFELADVVSEARQAVADGADEIELVIPHRTVAEGDGEAVKDMVAAVREACPPAVPVKAILETGTLKDTVLIGKAASLAITAGAELVSTSAGHMADGATLEAADILLRAIRANGGKVGFKAAGGIDTVAVAILYLRLAETILASDWAMPSTFRFGADGLLDDIVAILGSPPPALRSSG</sequence>
<evidence type="ECO:0000256" key="3">
    <source>
        <dbReference type="ARBA" id="ARBA00012515"/>
    </source>
</evidence>
<dbReference type="AlphaFoldDB" id="A0A2U2DS52"/>
<evidence type="ECO:0000256" key="7">
    <source>
        <dbReference type="NCBIfam" id="TIGR00126"/>
    </source>
</evidence>
<dbReference type="GO" id="GO:0009264">
    <property type="term" value="P:deoxyribonucleotide catabolic process"/>
    <property type="evidence" value="ECO:0007669"/>
    <property type="project" value="UniProtKB-UniRule"/>
</dbReference>
<dbReference type="EC" id="4.1.2.4" evidence="3 7"/>
<gene>
    <name evidence="8" type="primary">deoC</name>
    <name evidence="8" type="ORF">DEM27_11880</name>
</gene>
<comment type="caution">
    <text evidence="8">The sequence shown here is derived from an EMBL/GenBank/DDBJ whole genome shotgun (WGS) entry which is preliminary data.</text>
</comment>
<comment type="similarity">
    <text evidence="2">Belongs to the DeoC/FbaB aldolase family. DeoC type 2 subfamily.</text>
</comment>
<dbReference type="GO" id="GO:0005737">
    <property type="term" value="C:cytoplasm"/>
    <property type="evidence" value="ECO:0007669"/>
    <property type="project" value="InterPro"/>
</dbReference>
<keyword evidence="5" id="KW-0704">Schiff base</keyword>
<dbReference type="PANTHER" id="PTHR10889">
    <property type="entry name" value="DEOXYRIBOSE-PHOSPHATE ALDOLASE"/>
    <property type="match status" value="1"/>
</dbReference>
<dbReference type="GO" id="GO:0004139">
    <property type="term" value="F:deoxyribose-phosphate aldolase activity"/>
    <property type="evidence" value="ECO:0007669"/>
    <property type="project" value="UniProtKB-UniRule"/>
</dbReference>
<keyword evidence="9" id="KW-1185">Reference proteome</keyword>
<proteinExistence type="inferred from homology"/>
<evidence type="ECO:0000313" key="8">
    <source>
        <dbReference type="EMBL" id="PWE56127.1"/>
    </source>
</evidence>
<dbReference type="InterPro" id="IPR002915">
    <property type="entry name" value="DeoC/FbaB/LacD_aldolase"/>
</dbReference>
<evidence type="ECO:0000313" key="9">
    <source>
        <dbReference type="Proteomes" id="UP000245252"/>
    </source>
</evidence>
<reference evidence="8 9" key="1">
    <citation type="submission" date="2018-05" db="EMBL/GenBank/DDBJ databases">
        <title>The draft genome of strain NS-104.</title>
        <authorList>
            <person name="Hang P."/>
            <person name="Jiang J."/>
        </authorList>
    </citation>
    <scope>NUCLEOTIDE SEQUENCE [LARGE SCALE GENOMIC DNA]</scope>
    <source>
        <strain evidence="8 9">NS-104</strain>
    </source>
</reference>
<protein>
    <recommendedName>
        <fullName evidence="3 7">Deoxyribose-phosphate aldolase</fullName>
        <ecNumber evidence="3 7">4.1.2.4</ecNumber>
    </recommendedName>
</protein>
<accession>A0A2U2DS52</accession>
<dbReference type="RefSeq" id="WP_109458447.1">
    <property type="nucleotide sequence ID" value="NZ_QFBC01000004.1"/>
</dbReference>
<dbReference type="NCBIfam" id="TIGR00126">
    <property type="entry name" value="deoC"/>
    <property type="match status" value="1"/>
</dbReference>
<dbReference type="Proteomes" id="UP000245252">
    <property type="component" value="Unassembled WGS sequence"/>
</dbReference>
<dbReference type="OrthoDB" id="6579831at2"/>
<comment type="catalytic activity">
    <reaction evidence="6">
        <text>2-deoxy-D-ribose 5-phosphate = D-glyceraldehyde 3-phosphate + acetaldehyde</text>
        <dbReference type="Rhea" id="RHEA:12821"/>
        <dbReference type="ChEBI" id="CHEBI:15343"/>
        <dbReference type="ChEBI" id="CHEBI:59776"/>
        <dbReference type="ChEBI" id="CHEBI:62877"/>
        <dbReference type="EC" id="4.1.2.4"/>
    </reaction>
</comment>
<dbReference type="PIRSF" id="PIRSF001357">
    <property type="entry name" value="DeoC"/>
    <property type="match status" value="1"/>
</dbReference>
<dbReference type="PANTHER" id="PTHR10889:SF3">
    <property type="entry name" value="DEOXYRIBOSE-PHOSPHATE ALDOLASE"/>
    <property type="match status" value="1"/>
</dbReference>
<dbReference type="GO" id="GO:0016052">
    <property type="term" value="P:carbohydrate catabolic process"/>
    <property type="evidence" value="ECO:0007669"/>
    <property type="project" value="TreeGrafter"/>
</dbReference>
<dbReference type="EMBL" id="QFBC01000004">
    <property type="protein sequence ID" value="PWE56127.1"/>
    <property type="molecule type" value="Genomic_DNA"/>
</dbReference>
<dbReference type="InterPro" id="IPR011343">
    <property type="entry name" value="DeoC"/>
</dbReference>
<evidence type="ECO:0000256" key="5">
    <source>
        <dbReference type="ARBA" id="ARBA00023270"/>
    </source>
</evidence>
<keyword evidence="4" id="KW-0456">Lyase</keyword>
<dbReference type="SUPFAM" id="SSF51569">
    <property type="entry name" value="Aldolase"/>
    <property type="match status" value="1"/>
</dbReference>